<evidence type="ECO:0000313" key="8">
    <source>
        <dbReference type="EMBL" id="SEU18734.1"/>
    </source>
</evidence>
<dbReference type="SUPFAM" id="SSF111369">
    <property type="entry name" value="HlyD-like secretion proteins"/>
    <property type="match status" value="2"/>
</dbReference>
<evidence type="ECO:0000256" key="2">
    <source>
        <dbReference type="ARBA" id="ARBA00009477"/>
    </source>
</evidence>
<evidence type="ECO:0000259" key="7">
    <source>
        <dbReference type="Pfam" id="PF25967"/>
    </source>
</evidence>
<dbReference type="STRING" id="568860.SAMN05421811_10743"/>
<dbReference type="Proteomes" id="UP000199361">
    <property type="component" value="Unassembled WGS sequence"/>
</dbReference>
<dbReference type="InterPro" id="IPR050465">
    <property type="entry name" value="UPF0194_transport"/>
</dbReference>
<comment type="similarity">
    <text evidence="2">Belongs to the membrane fusion protein (MFP) (TC 8.A.1) family.</text>
</comment>
<reference evidence="8 9" key="1">
    <citation type="submission" date="2016-10" db="EMBL/GenBank/DDBJ databases">
        <authorList>
            <person name="de Groot N.N."/>
        </authorList>
    </citation>
    <scope>NUCLEOTIDE SEQUENCE [LARGE SCALE GENOMIC DNA]</scope>
    <source>
        <strain evidence="8 9">CGMCC 4.5598</strain>
    </source>
</reference>
<dbReference type="Pfam" id="PF25954">
    <property type="entry name" value="Beta-barrel_RND_2"/>
    <property type="match status" value="1"/>
</dbReference>
<feature type="compositionally biased region" description="Low complexity" evidence="5">
    <location>
        <begin position="121"/>
        <end position="140"/>
    </location>
</feature>
<dbReference type="AlphaFoldDB" id="A0A1I0K766"/>
<dbReference type="GO" id="GO:0022857">
    <property type="term" value="F:transmembrane transporter activity"/>
    <property type="evidence" value="ECO:0007669"/>
    <property type="project" value="InterPro"/>
</dbReference>
<feature type="region of interest" description="Disordered" evidence="5">
    <location>
        <begin position="121"/>
        <end position="361"/>
    </location>
</feature>
<gene>
    <name evidence="8" type="ORF">SAMN05421811_10743</name>
</gene>
<dbReference type="RefSeq" id="WP_091084241.1">
    <property type="nucleotide sequence ID" value="NZ_FOHX01000007.1"/>
</dbReference>
<name>A0A1I0K766_9ACTN</name>
<dbReference type="GO" id="GO:0016020">
    <property type="term" value="C:membrane"/>
    <property type="evidence" value="ECO:0007669"/>
    <property type="project" value="InterPro"/>
</dbReference>
<dbReference type="PANTHER" id="PTHR32347:SF14">
    <property type="entry name" value="EFFLUX SYSTEM COMPONENT YKNX-RELATED"/>
    <property type="match status" value="1"/>
</dbReference>
<evidence type="ECO:0000256" key="1">
    <source>
        <dbReference type="ARBA" id="ARBA00004196"/>
    </source>
</evidence>
<feature type="compositionally biased region" description="Gly residues" evidence="5">
    <location>
        <begin position="141"/>
        <end position="154"/>
    </location>
</feature>
<feature type="coiled-coil region" evidence="4">
    <location>
        <begin position="94"/>
        <end position="121"/>
    </location>
</feature>
<dbReference type="GO" id="GO:0030313">
    <property type="term" value="C:cell envelope"/>
    <property type="evidence" value="ECO:0007669"/>
    <property type="project" value="UniProtKB-SubCell"/>
</dbReference>
<dbReference type="NCBIfam" id="TIGR01730">
    <property type="entry name" value="RND_mfp"/>
    <property type="match status" value="1"/>
</dbReference>
<dbReference type="PANTHER" id="PTHR32347">
    <property type="entry name" value="EFFLUX SYSTEM COMPONENT YKNX-RELATED"/>
    <property type="match status" value="1"/>
</dbReference>
<feature type="compositionally biased region" description="Low complexity" evidence="5">
    <location>
        <begin position="239"/>
        <end position="257"/>
    </location>
</feature>
<evidence type="ECO:0000256" key="5">
    <source>
        <dbReference type="SAM" id="MobiDB-lite"/>
    </source>
</evidence>
<evidence type="ECO:0000256" key="4">
    <source>
        <dbReference type="SAM" id="Coils"/>
    </source>
</evidence>
<proteinExistence type="inferred from homology"/>
<dbReference type="InterPro" id="IPR058627">
    <property type="entry name" value="MdtA-like_C"/>
</dbReference>
<dbReference type="InterPro" id="IPR006143">
    <property type="entry name" value="RND_pump_MFP"/>
</dbReference>
<organism evidence="8 9">
    <name type="scientific">Nonomuraea wenchangensis</name>
    <dbReference type="NCBI Taxonomy" id="568860"/>
    <lineage>
        <taxon>Bacteria</taxon>
        <taxon>Bacillati</taxon>
        <taxon>Actinomycetota</taxon>
        <taxon>Actinomycetes</taxon>
        <taxon>Streptosporangiales</taxon>
        <taxon>Streptosporangiaceae</taxon>
        <taxon>Nonomuraea</taxon>
    </lineage>
</organism>
<dbReference type="EMBL" id="FOHX01000007">
    <property type="protein sequence ID" value="SEU18734.1"/>
    <property type="molecule type" value="Genomic_DNA"/>
</dbReference>
<accession>A0A1I0K766</accession>
<protein>
    <submittedName>
        <fullName evidence="8">RND family efflux transporter, MFP subunit</fullName>
    </submittedName>
</protein>
<dbReference type="OrthoDB" id="3286702at2"/>
<feature type="compositionally biased region" description="Low complexity" evidence="5">
    <location>
        <begin position="321"/>
        <end position="340"/>
    </location>
</feature>
<evidence type="ECO:0000256" key="3">
    <source>
        <dbReference type="ARBA" id="ARBA00023054"/>
    </source>
</evidence>
<dbReference type="Gene3D" id="2.40.50.100">
    <property type="match status" value="1"/>
</dbReference>
<feature type="domain" description="Multidrug resistance protein MdtA-like C-terminal permuted SH3" evidence="7">
    <location>
        <begin position="495"/>
        <end position="554"/>
    </location>
</feature>
<sequence>MRRTFALGGLALVVLAAGSGVAVLALRDDSPAAVQVRLAAAQRGQVTAVVSAAGNTVDGSRRDLAFGSSGTVTKVYVRTGAKVKKGQVLARIDGREAREAYEAAKADLAAAEEALDKVSTAATTSTSAAPGTGTSAARGGTRNGGTTGDRGTGGTDCTPAGGKRSATPSATTSGRPAGTPSATPTTGPTSGGTATRAADPGVAPVADGPAGGALLGPVHSPGTDHGGTTSPTPEPTRTPHPTATPTVTPTTRPTDGPTEPEPQPTVTVTATVTTTVTVTVIASPQDDETRQTDRPAASGSPTAKPSTTKKQPTTGKPSARPSTGSCTPSTAPSTAPSTGGVPRTGTSGGQGAGKEQAAANVDRAEAALEEAADAVRATRIVAPAAGTILSVAGAPGDQSGTGTFISLGDLDELQVQAMVTESDVNRLQLGQQAGITLATRPGERYTGTVTAIAPTATRDGQLVRYSVTLAFDEPPTGLMLGQTASVTVTTDEAADAIYVPAAAVRSRPDGTQVITVRSDGRDLAKVVETGVRGDQYVEVTSGLTERDQVVISDGTTGEFPDGAWPDA</sequence>
<feature type="compositionally biased region" description="Low complexity" evidence="5">
    <location>
        <begin position="174"/>
        <end position="208"/>
    </location>
</feature>
<dbReference type="Gene3D" id="2.40.30.170">
    <property type="match status" value="1"/>
</dbReference>
<comment type="subcellular location">
    <subcellularLocation>
        <location evidence="1">Cell envelope</location>
    </subcellularLocation>
</comment>
<keyword evidence="3 4" id="KW-0175">Coiled coil</keyword>
<dbReference type="Gene3D" id="2.40.420.20">
    <property type="match status" value="1"/>
</dbReference>
<feature type="compositionally biased region" description="Polar residues" evidence="5">
    <location>
        <begin position="299"/>
        <end position="316"/>
    </location>
</feature>
<feature type="compositionally biased region" description="Low complexity" evidence="5">
    <location>
        <begin position="265"/>
        <end position="280"/>
    </location>
</feature>
<evidence type="ECO:0000259" key="6">
    <source>
        <dbReference type="Pfam" id="PF25954"/>
    </source>
</evidence>
<dbReference type="InterPro" id="IPR058792">
    <property type="entry name" value="Beta-barrel_RND_2"/>
</dbReference>
<feature type="domain" description="CusB-like beta-barrel" evidence="6">
    <location>
        <begin position="415"/>
        <end position="490"/>
    </location>
</feature>
<dbReference type="Pfam" id="PF25967">
    <property type="entry name" value="RND-MFP_C"/>
    <property type="match status" value="1"/>
</dbReference>
<evidence type="ECO:0000313" key="9">
    <source>
        <dbReference type="Proteomes" id="UP000199361"/>
    </source>
</evidence>
<keyword evidence="9" id="KW-1185">Reference proteome</keyword>